<dbReference type="PANTHER" id="PTHR12147:SF26">
    <property type="entry name" value="PEPTIDASE M28 DOMAIN-CONTAINING PROTEIN"/>
    <property type="match status" value="1"/>
</dbReference>
<dbReference type="Pfam" id="PF04389">
    <property type="entry name" value="Peptidase_M28"/>
    <property type="match status" value="1"/>
</dbReference>
<dbReference type="Gene3D" id="3.40.630.10">
    <property type="entry name" value="Zn peptidases"/>
    <property type="match status" value="1"/>
</dbReference>
<keyword evidence="3" id="KW-1185">Reference proteome</keyword>
<dbReference type="InterPro" id="IPR045175">
    <property type="entry name" value="M28_fam"/>
</dbReference>
<dbReference type="EMBL" id="BAABHC010000003">
    <property type="protein sequence ID" value="GAA4426556.1"/>
    <property type="molecule type" value="Genomic_DNA"/>
</dbReference>
<sequence length="280" mass="31698">MSIQPARNYRNRQSLEVASRHIYDELHKLDFDQIEYQEFTVRGGEKYRNVSAIYRGTRQDRIIIGAHYDVCGDQPGADDNASAVAGLLETARLLYAYQQREKLNYTLEFVAYCLEEPPFFGSDEMGSAVHARRMVQEKVPVLYMIAYEMIGYFSDAPDSQHFPDPSLKKFFPTTGNFAVVAGSSSQKKVADTLAARMQKHCNIPVFPVAFPVTDGLANLSDHRSYARLGFPAVMVNDTSFLRNPHYHMPTDTIDTLDFERMGEVVKGVTGMLVSLSEERR</sequence>
<proteinExistence type="predicted"/>
<protein>
    <submittedName>
        <fullName evidence="2">M28 family peptidase</fullName>
    </submittedName>
</protein>
<evidence type="ECO:0000259" key="1">
    <source>
        <dbReference type="Pfam" id="PF04389"/>
    </source>
</evidence>
<gene>
    <name evidence="2" type="ORF">GCM10023188_08750</name>
</gene>
<name>A0ABP8LDU4_9BACT</name>
<dbReference type="Proteomes" id="UP001500552">
    <property type="component" value="Unassembled WGS sequence"/>
</dbReference>
<dbReference type="SUPFAM" id="SSF53187">
    <property type="entry name" value="Zn-dependent exopeptidases"/>
    <property type="match status" value="1"/>
</dbReference>
<accession>A0ABP8LDU4</accession>
<evidence type="ECO:0000313" key="3">
    <source>
        <dbReference type="Proteomes" id="UP001500552"/>
    </source>
</evidence>
<comment type="caution">
    <text evidence="2">The sequence shown here is derived from an EMBL/GenBank/DDBJ whole genome shotgun (WGS) entry which is preliminary data.</text>
</comment>
<dbReference type="InterPro" id="IPR007484">
    <property type="entry name" value="Peptidase_M28"/>
</dbReference>
<reference evidence="3" key="1">
    <citation type="journal article" date="2019" name="Int. J. Syst. Evol. Microbiol.">
        <title>The Global Catalogue of Microorganisms (GCM) 10K type strain sequencing project: providing services to taxonomists for standard genome sequencing and annotation.</title>
        <authorList>
            <consortium name="The Broad Institute Genomics Platform"/>
            <consortium name="The Broad Institute Genome Sequencing Center for Infectious Disease"/>
            <person name="Wu L."/>
            <person name="Ma J."/>
        </authorList>
    </citation>
    <scope>NUCLEOTIDE SEQUENCE [LARGE SCALE GENOMIC DNA]</scope>
    <source>
        <strain evidence="3">JCM 17926</strain>
    </source>
</reference>
<dbReference type="PANTHER" id="PTHR12147">
    <property type="entry name" value="METALLOPEPTIDASE M28 FAMILY MEMBER"/>
    <property type="match status" value="1"/>
</dbReference>
<feature type="domain" description="Peptidase M28" evidence="1">
    <location>
        <begin position="49"/>
        <end position="265"/>
    </location>
</feature>
<organism evidence="2 3">
    <name type="scientific">Pontibacter saemangeumensis</name>
    <dbReference type="NCBI Taxonomy" id="1084525"/>
    <lineage>
        <taxon>Bacteria</taxon>
        <taxon>Pseudomonadati</taxon>
        <taxon>Bacteroidota</taxon>
        <taxon>Cytophagia</taxon>
        <taxon>Cytophagales</taxon>
        <taxon>Hymenobacteraceae</taxon>
        <taxon>Pontibacter</taxon>
    </lineage>
</organism>
<evidence type="ECO:0000313" key="2">
    <source>
        <dbReference type="EMBL" id="GAA4426556.1"/>
    </source>
</evidence>